<evidence type="ECO:0000313" key="1">
    <source>
        <dbReference type="EMBL" id="KAK1672147.1"/>
    </source>
</evidence>
<keyword evidence="2" id="KW-1185">Reference proteome</keyword>
<comment type="caution">
    <text evidence="1">The sequence shown here is derived from an EMBL/GenBank/DDBJ whole genome shotgun (WGS) entry which is preliminary data.</text>
</comment>
<protein>
    <submittedName>
        <fullName evidence="1">Uncharacterized protein</fullName>
    </submittedName>
</protein>
<proteinExistence type="predicted"/>
<sequence length="95" mass="10792">MGHTRSKIRPNQCLFFEIAARYSTLPSLQQSHACRKKGCYPRPRRTGAGSGLECRAGGGGYWVARSWPQKRRRTRHSKGIELTRVLWGSRTQTCS</sequence>
<evidence type="ECO:0000313" key="2">
    <source>
        <dbReference type="Proteomes" id="UP001224890"/>
    </source>
</evidence>
<accession>A0AAJ0ADZ9</accession>
<gene>
    <name evidence="1" type="ORF">BDP55DRAFT_673742</name>
</gene>
<dbReference type="Proteomes" id="UP001224890">
    <property type="component" value="Unassembled WGS sequence"/>
</dbReference>
<dbReference type="RefSeq" id="XP_060426150.1">
    <property type="nucleotide sequence ID" value="XM_060575620.1"/>
</dbReference>
<dbReference type="AlphaFoldDB" id="A0AAJ0ADZ9"/>
<dbReference type="GeneID" id="85460146"/>
<reference evidence="1" key="1">
    <citation type="submission" date="2021-06" db="EMBL/GenBank/DDBJ databases">
        <title>Comparative genomics, transcriptomics and evolutionary studies reveal genomic signatures of adaptation to plant cell wall in hemibiotrophic fungi.</title>
        <authorList>
            <consortium name="DOE Joint Genome Institute"/>
            <person name="Baroncelli R."/>
            <person name="Diaz J.F."/>
            <person name="Benocci T."/>
            <person name="Peng M."/>
            <person name="Battaglia E."/>
            <person name="Haridas S."/>
            <person name="Andreopoulos W."/>
            <person name="Labutti K."/>
            <person name="Pangilinan J."/>
            <person name="Floch G.L."/>
            <person name="Makela M.R."/>
            <person name="Henrissat B."/>
            <person name="Grigoriev I.V."/>
            <person name="Crouch J.A."/>
            <person name="De Vries R.P."/>
            <person name="Sukno S.A."/>
            <person name="Thon M.R."/>
        </authorList>
    </citation>
    <scope>NUCLEOTIDE SEQUENCE</scope>
    <source>
        <strain evidence="1">CBS 193.32</strain>
    </source>
</reference>
<organism evidence="1 2">
    <name type="scientific">Colletotrichum godetiae</name>
    <dbReference type="NCBI Taxonomy" id="1209918"/>
    <lineage>
        <taxon>Eukaryota</taxon>
        <taxon>Fungi</taxon>
        <taxon>Dikarya</taxon>
        <taxon>Ascomycota</taxon>
        <taxon>Pezizomycotina</taxon>
        <taxon>Sordariomycetes</taxon>
        <taxon>Hypocreomycetidae</taxon>
        <taxon>Glomerellales</taxon>
        <taxon>Glomerellaceae</taxon>
        <taxon>Colletotrichum</taxon>
        <taxon>Colletotrichum acutatum species complex</taxon>
    </lineage>
</organism>
<dbReference type="EMBL" id="JAHMHR010000040">
    <property type="protein sequence ID" value="KAK1672147.1"/>
    <property type="molecule type" value="Genomic_DNA"/>
</dbReference>
<name>A0AAJ0ADZ9_9PEZI</name>